<reference evidence="1" key="1">
    <citation type="journal article" date="2022" name="bioRxiv">
        <title>Sequencing and chromosome-scale assembly of the giantPleurodeles waltlgenome.</title>
        <authorList>
            <person name="Brown T."/>
            <person name="Elewa A."/>
            <person name="Iarovenko S."/>
            <person name="Subramanian E."/>
            <person name="Araus A.J."/>
            <person name="Petzold A."/>
            <person name="Susuki M."/>
            <person name="Suzuki K.-i.T."/>
            <person name="Hayashi T."/>
            <person name="Toyoda A."/>
            <person name="Oliveira C."/>
            <person name="Osipova E."/>
            <person name="Leigh N.D."/>
            <person name="Simon A."/>
            <person name="Yun M.H."/>
        </authorList>
    </citation>
    <scope>NUCLEOTIDE SEQUENCE</scope>
    <source>
        <strain evidence="1">20211129_DDA</strain>
        <tissue evidence="1">Liver</tissue>
    </source>
</reference>
<proteinExistence type="predicted"/>
<sequence>MERCPPHLVFLKFCTGNPRSLLGRRRCASSLPGLFFVPLQLTHTAAAAAKFKMAPQFLKLASRVPGRPVKSAVRSAFGRVSSAPLPRAGVEAGGGRAR</sequence>
<organism evidence="1 2">
    <name type="scientific">Pleurodeles waltl</name>
    <name type="common">Iberian ribbed newt</name>
    <dbReference type="NCBI Taxonomy" id="8319"/>
    <lineage>
        <taxon>Eukaryota</taxon>
        <taxon>Metazoa</taxon>
        <taxon>Chordata</taxon>
        <taxon>Craniata</taxon>
        <taxon>Vertebrata</taxon>
        <taxon>Euteleostomi</taxon>
        <taxon>Amphibia</taxon>
        <taxon>Batrachia</taxon>
        <taxon>Caudata</taxon>
        <taxon>Salamandroidea</taxon>
        <taxon>Salamandridae</taxon>
        <taxon>Pleurodelinae</taxon>
        <taxon>Pleurodeles</taxon>
    </lineage>
</organism>
<dbReference type="EMBL" id="JANPWB010000003">
    <property type="protein sequence ID" value="KAJ1201487.1"/>
    <property type="molecule type" value="Genomic_DNA"/>
</dbReference>
<comment type="caution">
    <text evidence="1">The sequence shown here is derived from an EMBL/GenBank/DDBJ whole genome shotgun (WGS) entry which is preliminary data.</text>
</comment>
<keyword evidence="2" id="KW-1185">Reference proteome</keyword>
<gene>
    <name evidence="1" type="ORF">NDU88_005296</name>
</gene>
<dbReference type="Proteomes" id="UP001066276">
    <property type="component" value="Chromosome 2_1"/>
</dbReference>
<name>A0AAV7VJK2_PLEWA</name>
<evidence type="ECO:0000313" key="1">
    <source>
        <dbReference type="EMBL" id="KAJ1201487.1"/>
    </source>
</evidence>
<dbReference type="AlphaFoldDB" id="A0AAV7VJK2"/>
<accession>A0AAV7VJK2</accession>
<protein>
    <submittedName>
        <fullName evidence="1">Uncharacterized protein</fullName>
    </submittedName>
</protein>
<evidence type="ECO:0000313" key="2">
    <source>
        <dbReference type="Proteomes" id="UP001066276"/>
    </source>
</evidence>